<sequence>MAARLLALAWLASSGHVGLDGPTYAPTSPNVLGCDDLCVGFRCATYSAQSCAVVLEDFGCACAGCACAAPPPGNGSNATGPGDLAPSPACGPRLARDCGACGACFAHGPGRCEASGAMPAPGCASCPACAACFPASRCANARAAAAVAVAAPAWMLRPKHANCSDGDAKARHPEACAAYADARTCCEARAREGWCQGSKRVRNSQLQRLISRPFSTRWCGGHFSDRGAYAGACRWTCGLCEAGRVDYAHLGRVLGPTEDVDFETAMGKVMALFYGSVLLVSLCVAPCCLSRCRARYARRGRLAWVCPACGAGNGAPTRGAKCGACGAALPLAARPFCKPALILVVTIFGLVLGSVGAFLTLQDAEAKADEFSVAAAEVSNLTIAAEPAGLTIDVAVTVAVAFPDDMAFKVLLAERVAVITYVDDLVQLPIGSLTIGAVELTPGEVTPLTTAFHLHLRQDTFWGAGPASPVFSGGGVARTTDRAPRVRPERADLGQFVATKVLTTPSRIRLGPTRVDMEARTEPCGIQPLV</sequence>
<evidence type="ECO:0008006" key="5">
    <source>
        <dbReference type="Google" id="ProtNLM"/>
    </source>
</evidence>
<dbReference type="Proteomes" id="UP000002729">
    <property type="component" value="Unassembled WGS sequence"/>
</dbReference>
<accession>F0Y6U8</accession>
<dbReference type="GeneID" id="20224317"/>
<feature type="signal peptide" evidence="2">
    <location>
        <begin position="1"/>
        <end position="20"/>
    </location>
</feature>
<dbReference type="AlphaFoldDB" id="F0Y6U8"/>
<keyword evidence="1" id="KW-1133">Transmembrane helix</keyword>
<organism evidence="4">
    <name type="scientific">Aureococcus anophagefferens</name>
    <name type="common">Harmful bloom alga</name>
    <dbReference type="NCBI Taxonomy" id="44056"/>
    <lineage>
        <taxon>Eukaryota</taxon>
        <taxon>Sar</taxon>
        <taxon>Stramenopiles</taxon>
        <taxon>Ochrophyta</taxon>
        <taxon>Pelagophyceae</taxon>
        <taxon>Pelagomonadales</taxon>
        <taxon>Pelagomonadaceae</taxon>
        <taxon>Aureococcus</taxon>
    </lineage>
</organism>
<dbReference type="KEGG" id="aaf:AURANDRAFT_63408"/>
<dbReference type="InParanoid" id="F0Y6U8"/>
<evidence type="ECO:0000313" key="4">
    <source>
        <dbReference type="Proteomes" id="UP000002729"/>
    </source>
</evidence>
<gene>
    <name evidence="3" type="ORF">AURANDRAFT_63408</name>
</gene>
<dbReference type="RefSeq" id="XP_009036040.1">
    <property type="nucleotide sequence ID" value="XM_009037792.1"/>
</dbReference>
<keyword evidence="1" id="KW-0472">Membrane</keyword>
<proteinExistence type="predicted"/>
<feature type="chain" id="PRO_5003261391" description="RanBP2-type domain-containing protein" evidence="2">
    <location>
        <begin position="21"/>
        <end position="530"/>
    </location>
</feature>
<dbReference type="EMBL" id="GL833126">
    <property type="protein sequence ID" value="EGB08906.1"/>
    <property type="molecule type" value="Genomic_DNA"/>
</dbReference>
<protein>
    <recommendedName>
        <fullName evidence="5">RanBP2-type domain-containing protein</fullName>
    </recommendedName>
</protein>
<feature type="transmembrane region" description="Helical" evidence="1">
    <location>
        <begin position="269"/>
        <end position="289"/>
    </location>
</feature>
<keyword evidence="2" id="KW-0732">Signal</keyword>
<evidence type="ECO:0000313" key="3">
    <source>
        <dbReference type="EMBL" id="EGB08906.1"/>
    </source>
</evidence>
<keyword evidence="1" id="KW-0812">Transmembrane</keyword>
<evidence type="ECO:0000256" key="1">
    <source>
        <dbReference type="SAM" id="Phobius"/>
    </source>
</evidence>
<feature type="transmembrane region" description="Helical" evidence="1">
    <location>
        <begin position="340"/>
        <end position="361"/>
    </location>
</feature>
<keyword evidence="4" id="KW-1185">Reference proteome</keyword>
<reference evidence="3 4" key="1">
    <citation type="journal article" date="2011" name="Proc. Natl. Acad. Sci. U.S.A.">
        <title>Niche of harmful alga Aureococcus anophagefferens revealed through ecogenomics.</title>
        <authorList>
            <person name="Gobler C.J."/>
            <person name="Berry D.L."/>
            <person name="Dyhrman S.T."/>
            <person name="Wilhelm S.W."/>
            <person name="Salamov A."/>
            <person name="Lobanov A.V."/>
            <person name="Zhang Y."/>
            <person name="Collier J.L."/>
            <person name="Wurch L.L."/>
            <person name="Kustka A.B."/>
            <person name="Dill B.D."/>
            <person name="Shah M."/>
            <person name="VerBerkmoes N.C."/>
            <person name="Kuo A."/>
            <person name="Terry A."/>
            <person name="Pangilinan J."/>
            <person name="Lindquist E.A."/>
            <person name="Lucas S."/>
            <person name="Paulsen I.T."/>
            <person name="Hattenrath-Lehmann T.K."/>
            <person name="Talmage S.C."/>
            <person name="Walker E.A."/>
            <person name="Koch F."/>
            <person name="Burson A.M."/>
            <person name="Marcoval M.A."/>
            <person name="Tang Y.Z."/>
            <person name="Lecleir G.R."/>
            <person name="Coyne K.J."/>
            <person name="Berg G.M."/>
            <person name="Bertrand E.M."/>
            <person name="Saito M.A."/>
            <person name="Gladyshev V.N."/>
            <person name="Grigoriev I.V."/>
        </authorList>
    </citation>
    <scope>NUCLEOTIDE SEQUENCE [LARGE SCALE GENOMIC DNA]</scope>
    <source>
        <strain evidence="4">CCMP 1984</strain>
    </source>
</reference>
<name>F0Y6U8_AURAN</name>
<evidence type="ECO:0000256" key="2">
    <source>
        <dbReference type="SAM" id="SignalP"/>
    </source>
</evidence>